<proteinExistence type="predicted"/>
<comment type="caution">
    <text evidence="1">The sequence shown here is derived from an EMBL/GenBank/DDBJ whole genome shotgun (WGS) entry which is preliminary data.</text>
</comment>
<accession>A0A537KJQ2</accession>
<dbReference type="EMBL" id="VBAL01000278">
    <property type="protein sequence ID" value="TMI95852.1"/>
    <property type="molecule type" value="Genomic_DNA"/>
</dbReference>
<organism evidence="1 2">
    <name type="scientific">Candidatus Segetimicrobium genomatis</name>
    <dbReference type="NCBI Taxonomy" id="2569760"/>
    <lineage>
        <taxon>Bacteria</taxon>
        <taxon>Bacillati</taxon>
        <taxon>Candidatus Sysuimicrobiota</taxon>
        <taxon>Candidatus Sysuimicrobiia</taxon>
        <taxon>Candidatus Sysuimicrobiales</taxon>
        <taxon>Candidatus Segetimicrobiaceae</taxon>
        <taxon>Candidatus Segetimicrobium</taxon>
    </lineage>
</organism>
<protein>
    <submittedName>
        <fullName evidence="1">Uncharacterized protein</fullName>
    </submittedName>
</protein>
<dbReference type="Proteomes" id="UP000319353">
    <property type="component" value="Unassembled WGS sequence"/>
</dbReference>
<dbReference type="AlphaFoldDB" id="A0A537KJQ2"/>
<evidence type="ECO:0000313" key="1">
    <source>
        <dbReference type="EMBL" id="TMI95852.1"/>
    </source>
</evidence>
<sequence>MKTELPLRDHTSGMLPPSSIRVTPTEAPLAFTKASIFAVSVIGLRPTIASRAWTTSLVAIADPAAIGGMRRSRLMVRLGVVVVAWASFPTGASAMKAMAAAATATDRRSTRGKLRGMPRTLLRARYEIAVRLVRFLQTRVEFRFPA</sequence>
<reference evidence="1 2" key="1">
    <citation type="journal article" date="2019" name="Nat. Microbiol.">
        <title>Mediterranean grassland soil C-N compound turnover is dependent on rainfall and depth, and is mediated by genomically divergent microorganisms.</title>
        <authorList>
            <person name="Diamond S."/>
            <person name="Andeer P.F."/>
            <person name="Li Z."/>
            <person name="Crits-Christoph A."/>
            <person name="Burstein D."/>
            <person name="Anantharaman K."/>
            <person name="Lane K.R."/>
            <person name="Thomas B.C."/>
            <person name="Pan C."/>
            <person name="Northen T.R."/>
            <person name="Banfield J.F."/>
        </authorList>
    </citation>
    <scope>NUCLEOTIDE SEQUENCE [LARGE SCALE GENOMIC DNA]</scope>
    <source>
        <strain evidence="1">NP_4</strain>
    </source>
</reference>
<name>A0A537KJQ2_9BACT</name>
<gene>
    <name evidence="1" type="ORF">E6H01_14215</name>
</gene>
<evidence type="ECO:0000313" key="2">
    <source>
        <dbReference type="Proteomes" id="UP000319353"/>
    </source>
</evidence>